<keyword evidence="1" id="KW-0010">Activator</keyword>
<sequence length="93" mass="10759">MIHHTDLGNTPFARAKLLYLKIQSEEIALGGNKKLKIYGRLDCRAGKRMKLINRVFFENRTEAIALGYRPCAICLREEYLIWKQTAVPRNVIP</sequence>
<organism evidence="3 4">
    <name type="scientific">Emticicia soli</name>
    <dbReference type="NCBI Taxonomy" id="2027878"/>
    <lineage>
        <taxon>Bacteria</taxon>
        <taxon>Pseudomonadati</taxon>
        <taxon>Bacteroidota</taxon>
        <taxon>Cytophagia</taxon>
        <taxon>Cytophagales</taxon>
        <taxon>Leadbetterellaceae</taxon>
        <taxon>Emticicia</taxon>
    </lineage>
</organism>
<protein>
    <submittedName>
        <fullName evidence="3">Ada metal-binding domain-containing protein</fullName>
    </submittedName>
</protein>
<accession>A0ABW5JDM1</accession>
<dbReference type="SUPFAM" id="SSF57884">
    <property type="entry name" value="Ada DNA repair protein, N-terminal domain (N-Ada 10)"/>
    <property type="match status" value="1"/>
</dbReference>
<reference evidence="4" key="1">
    <citation type="journal article" date="2019" name="Int. J. Syst. Evol. Microbiol.">
        <title>The Global Catalogue of Microorganisms (GCM) 10K type strain sequencing project: providing services to taxonomists for standard genome sequencing and annotation.</title>
        <authorList>
            <consortium name="The Broad Institute Genomics Platform"/>
            <consortium name="The Broad Institute Genome Sequencing Center for Infectious Disease"/>
            <person name="Wu L."/>
            <person name="Ma J."/>
        </authorList>
    </citation>
    <scope>NUCLEOTIDE SEQUENCE [LARGE SCALE GENOMIC DNA]</scope>
    <source>
        <strain evidence="4">KCTC 52344</strain>
    </source>
</reference>
<evidence type="ECO:0000259" key="2">
    <source>
        <dbReference type="Pfam" id="PF02805"/>
    </source>
</evidence>
<dbReference type="RefSeq" id="WP_340234248.1">
    <property type="nucleotide sequence ID" value="NZ_JBBEWC010000001.1"/>
</dbReference>
<name>A0ABW5JDM1_9BACT</name>
<comment type="caution">
    <text evidence="3">The sequence shown here is derived from an EMBL/GenBank/DDBJ whole genome shotgun (WGS) entry which is preliminary data.</text>
</comment>
<dbReference type="Proteomes" id="UP001597510">
    <property type="component" value="Unassembled WGS sequence"/>
</dbReference>
<dbReference type="Pfam" id="PF02805">
    <property type="entry name" value="Ada_Zn_binding"/>
    <property type="match status" value="1"/>
</dbReference>
<dbReference type="InterPro" id="IPR004026">
    <property type="entry name" value="Ada_DNA_repair_Zn-bd"/>
</dbReference>
<gene>
    <name evidence="3" type="ORF">ACFSR2_23370</name>
</gene>
<proteinExistence type="predicted"/>
<feature type="domain" description="Ada DNA repair metal-binding" evidence="2">
    <location>
        <begin position="30"/>
        <end position="74"/>
    </location>
</feature>
<keyword evidence="4" id="KW-1185">Reference proteome</keyword>
<dbReference type="EMBL" id="JBHULC010000038">
    <property type="protein sequence ID" value="MFD2523861.1"/>
    <property type="molecule type" value="Genomic_DNA"/>
</dbReference>
<evidence type="ECO:0000256" key="1">
    <source>
        <dbReference type="ARBA" id="ARBA00023159"/>
    </source>
</evidence>
<dbReference type="Gene3D" id="3.40.10.10">
    <property type="entry name" value="DNA Methylphosphotriester Repair Domain"/>
    <property type="match status" value="1"/>
</dbReference>
<evidence type="ECO:0000313" key="3">
    <source>
        <dbReference type="EMBL" id="MFD2523861.1"/>
    </source>
</evidence>
<dbReference type="InterPro" id="IPR035451">
    <property type="entry name" value="Ada-like_dom_sf"/>
</dbReference>
<evidence type="ECO:0000313" key="4">
    <source>
        <dbReference type="Proteomes" id="UP001597510"/>
    </source>
</evidence>